<evidence type="ECO:0000313" key="1">
    <source>
        <dbReference type="EMBL" id="JAE18045.1"/>
    </source>
</evidence>
<name>A0A0A9FYZ2_ARUDO</name>
<reference evidence="1" key="2">
    <citation type="journal article" date="2015" name="Data Brief">
        <title>Shoot transcriptome of the giant reed, Arundo donax.</title>
        <authorList>
            <person name="Barrero R.A."/>
            <person name="Guerrero F.D."/>
            <person name="Moolhuijzen P."/>
            <person name="Goolsby J.A."/>
            <person name="Tidwell J."/>
            <person name="Bellgard S.E."/>
            <person name="Bellgard M.I."/>
        </authorList>
    </citation>
    <scope>NUCLEOTIDE SEQUENCE</scope>
    <source>
        <tissue evidence="1">Shoot tissue taken approximately 20 cm above the soil surface</tissue>
    </source>
</reference>
<sequence length="40" mass="4538">MELDALTASLRFCSESQTLAINIYYSPPILFRVSDTRDLS</sequence>
<reference evidence="1" key="1">
    <citation type="submission" date="2014-09" db="EMBL/GenBank/DDBJ databases">
        <authorList>
            <person name="Magalhaes I.L.F."/>
            <person name="Oliveira U."/>
            <person name="Santos F.R."/>
            <person name="Vidigal T.H.D.A."/>
            <person name="Brescovit A.D."/>
            <person name="Santos A.J."/>
        </authorList>
    </citation>
    <scope>NUCLEOTIDE SEQUENCE</scope>
    <source>
        <tissue evidence="1">Shoot tissue taken approximately 20 cm above the soil surface</tissue>
    </source>
</reference>
<accession>A0A0A9FYZ2</accession>
<protein>
    <submittedName>
        <fullName evidence="1">Uncharacterized protein</fullName>
    </submittedName>
</protein>
<dbReference type="AlphaFoldDB" id="A0A0A9FYZ2"/>
<proteinExistence type="predicted"/>
<dbReference type="EMBL" id="GBRH01179851">
    <property type="protein sequence ID" value="JAE18045.1"/>
    <property type="molecule type" value="Transcribed_RNA"/>
</dbReference>
<organism evidence="1">
    <name type="scientific">Arundo donax</name>
    <name type="common">Giant reed</name>
    <name type="synonym">Donax arundinaceus</name>
    <dbReference type="NCBI Taxonomy" id="35708"/>
    <lineage>
        <taxon>Eukaryota</taxon>
        <taxon>Viridiplantae</taxon>
        <taxon>Streptophyta</taxon>
        <taxon>Embryophyta</taxon>
        <taxon>Tracheophyta</taxon>
        <taxon>Spermatophyta</taxon>
        <taxon>Magnoliopsida</taxon>
        <taxon>Liliopsida</taxon>
        <taxon>Poales</taxon>
        <taxon>Poaceae</taxon>
        <taxon>PACMAD clade</taxon>
        <taxon>Arundinoideae</taxon>
        <taxon>Arundineae</taxon>
        <taxon>Arundo</taxon>
    </lineage>
</organism>